<dbReference type="AlphaFoldDB" id="A0ABD1TKI9"/>
<keyword evidence="2" id="KW-1185">Reference proteome</keyword>
<gene>
    <name evidence="1" type="ORF">Adt_18728</name>
</gene>
<comment type="caution">
    <text evidence="1">The sequence shown here is derived from an EMBL/GenBank/DDBJ whole genome shotgun (WGS) entry which is preliminary data.</text>
</comment>
<evidence type="ECO:0000313" key="1">
    <source>
        <dbReference type="EMBL" id="KAL2513128.1"/>
    </source>
</evidence>
<dbReference type="EMBL" id="JBFOLK010000005">
    <property type="protein sequence ID" value="KAL2513128.1"/>
    <property type="molecule type" value="Genomic_DNA"/>
</dbReference>
<protein>
    <submittedName>
        <fullName evidence="1">Uncharacterized protein</fullName>
    </submittedName>
</protein>
<name>A0ABD1TKI9_9LAMI</name>
<proteinExistence type="predicted"/>
<reference evidence="2" key="1">
    <citation type="submission" date="2024-07" db="EMBL/GenBank/DDBJ databases">
        <title>Two chromosome-level genome assemblies of Korean endemic species Abeliophyllum distichum and Forsythia ovata (Oleaceae).</title>
        <authorList>
            <person name="Jang H."/>
        </authorList>
    </citation>
    <scope>NUCLEOTIDE SEQUENCE [LARGE SCALE GENOMIC DNA]</scope>
</reference>
<accession>A0ABD1TKI9</accession>
<sequence length="176" mass="20347">MLPPIFRQPEDNPPTYRKNTEFFTIEVHHSGGFYDKPNNVAYERVVLYLNFLHPAWFTKDNLEMFLQSLGTNISLEFYYRRSKMSLGMGLSRLESEDDVRLMQRGRDKSKVVEVYIVHAVQSHTLPFVGVPAIVDEQATVEEQAFERCYAPVLEEWNGETLKLVGGSILNETIEDL</sequence>
<dbReference type="Proteomes" id="UP001604336">
    <property type="component" value="Unassembled WGS sequence"/>
</dbReference>
<organism evidence="1 2">
    <name type="scientific">Abeliophyllum distichum</name>
    <dbReference type="NCBI Taxonomy" id="126358"/>
    <lineage>
        <taxon>Eukaryota</taxon>
        <taxon>Viridiplantae</taxon>
        <taxon>Streptophyta</taxon>
        <taxon>Embryophyta</taxon>
        <taxon>Tracheophyta</taxon>
        <taxon>Spermatophyta</taxon>
        <taxon>Magnoliopsida</taxon>
        <taxon>eudicotyledons</taxon>
        <taxon>Gunneridae</taxon>
        <taxon>Pentapetalae</taxon>
        <taxon>asterids</taxon>
        <taxon>lamiids</taxon>
        <taxon>Lamiales</taxon>
        <taxon>Oleaceae</taxon>
        <taxon>Forsythieae</taxon>
        <taxon>Abeliophyllum</taxon>
    </lineage>
</organism>
<evidence type="ECO:0000313" key="2">
    <source>
        <dbReference type="Proteomes" id="UP001604336"/>
    </source>
</evidence>